<reference evidence="6 7" key="1">
    <citation type="submission" date="2020-03" db="EMBL/GenBank/DDBJ databases">
        <title>Genomic analysis of Bacteroides faecium CBA7301.</title>
        <authorList>
            <person name="Kim J."/>
            <person name="Roh S.W."/>
        </authorList>
    </citation>
    <scope>NUCLEOTIDE SEQUENCE [LARGE SCALE GENOMIC DNA]</scope>
    <source>
        <strain evidence="6 7">CBA7301</strain>
    </source>
</reference>
<name>A0A6H0KQM9_9BACE</name>
<dbReference type="Proteomes" id="UP000501780">
    <property type="component" value="Chromosome"/>
</dbReference>
<dbReference type="AlphaFoldDB" id="A0A6H0KQM9"/>
<accession>A0A6H0KQM9</accession>
<keyword evidence="4 5" id="KW-0472">Membrane</keyword>
<gene>
    <name evidence="6" type="ORF">BacF7301_11335</name>
</gene>
<proteinExistence type="predicted"/>
<comment type="subcellular location">
    <subcellularLocation>
        <location evidence="1">Membrane</location>
        <topology evidence="1">Single-pass membrane protein</topology>
    </subcellularLocation>
</comment>
<evidence type="ECO:0000256" key="1">
    <source>
        <dbReference type="ARBA" id="ARBA00004167"/>
    </source>
</evidence>
<keyword evidence="2 5" id="KW-0812">Transmembrane</keyword>
<keyword evidence="3 5" id="KW-1133">Transmembrane helix</keyword>
<protein>
    <submittedName>
        <fullName evidence="6">HlyD family efflux transporter periplasmic adaptor subunit</fullName>
    </submittedName>
</protein>
<dbReference type="Gene3D" id="2.40.30.170">
    <property type="match status" value="1"/>
</dbReference>
<dbReference type="EMBL" id="CP050831">
    <property type="protein sequence ID" value="QIU94697.1"/>
    <property type="molecule type" value="Genomic_DNA"/>
</dbReference>
<keyword evidence="7" id="KW-1185">Reference proteome</keyword>
<dbReference type="RefSeq" id="WP_167962854.1">
    <property type="nucleotide sequence ID" value="NZ_CP050831.1"/>
</dbReference>
<evidence type="ECO:0000256" key="4">
    <source>
        <dbReference type="ARBA" id="ARBA00023136"/>
    </source>
</evidence>
<dbReference type="InterPro" id="IPR050739">
    <property type="entry name" value="MFP"/>
</dbReference>
<evidence type="ECO:0000313" key="6">
    <source>
        <dbReference type="EMBL" id="QIU94697.1"/>
    </source>
</evidence>
<evidence type="ECO:0000256" key="2">
    <source>
        <dbReference type="ARBA" id="ARBA00022692"/>
    </source>
</evidence>
<feature type="transmembrane region" description="Helical" evidence="5">
    <location>
        <begin position="30"/>
        <end position="52"/>
    </location>
</feature>
<dbReference type="PANTHER" id="PTHR30386:SF26">
    <property type="entry name" value="TRANSPORT PROTEIN COMB"/>
    <property type="match status" value="1"/>
</dbReference>
<evidence type="ECO:0000313" key="7">
    <source>
        <dbReference type="Proteomes" id="UP000501780"/>
    </source>
</evidence>
<sequence>MNKEENNIQEDIELRNEEINHIFIKTPNWIFRWGLCLILFIVVLFIAGSIIFKYPDTISASFIITGANPPARIKAKQSGRLTKLYVTDNQNVSENECLAIIENSAKEEDVYYVKSFVEHFLKEDSLCVNLPIKKLELGDLQTIYLSFYQVLVNYQQFKGNNYHNKKIKVLKERILYNMNYHDDLQKQLSAKSEQFLLKKKQFRRDSSLCYSKGVISEFNMEDTKVDYLNARLNLLATNTDIDNLKISMTEMQGSLIDVENDFIEKENSYVEQIKSKALELLAEIQTWEMNYVLKSPIVGTVSFNNYWSEHQNVIVGEDVFNIVPANNSQPIAKAFLPITRSGKVEVNQRVNLHCENFPDNEFGVIRGYVKNISLLPSVSDNITVYVVEISLPDRLMTSYKKELPYYPEMKGKAEIVTKDLSLFQRIMLPFRKILVENITD</sequence>
<evidence type="ECO:0000256" key="3">
    <source>
        <dbReference type="ARBA" id="ARBA00022989"/>
    </source>
</evidence>
<dbReference type="PANTHER" id="PTHR30386">
    <property type="entry name" value="MEMBRANE FUSION SUBUNIT OF EMRAB-TOLC MULTIDRUG EFFLUX PUMP"/>
    <property type="match status" value="1"/>
</dbReference>
<dbReference type="KEGG" id="bfc:BacF7301_11335"/>
<dbReference type="GO" id="GO:0016020">
    <property type="term" value="C:membrane"/>
    <property type="evidence" value="ECO:0007669"/>
    <property type="project" value="UniProtKB-SubCell"/>
</dbReference>
<evidence type="ECO:0000256" key="5">
    <source>
        <dbReference type="SAM" id="Phobius"/>
    </source>
</evidence>
<organism evidence="6 7">
    <name type="scientific">Bacteroides faecium</name>
    <dbReference type="NCBI Taxonomy" id="2715212"/>
    <lineage>
        <taxon>Bacteria</taxon>
        <taxon>Pseudomonadati</taxon>
        <taxon>Bacteroidota</taxon>
        <taxon>Bacteroidia</taxon>
        <taxon>Bacteroidales</taxon>
        <taxon>Bacteroidaceae</taxon>
        <taxon>Bacteroides</taxon>
    </lineage>
</organism>